<comment type="caution">
    <text evidence="3">The sequence shown here is derived from an EMBL/GenBank/DDBJ whole genome shotgun (WGS) entry which is preliminary data.</text>
</comment>
<keyword evidence="2" id="KW-0732">Signal</keyword>
<feature type="signal peptide" evidence="2">
    <location>
        <begin position="1"/>
        <end position="29"/>
    </location>
</feature>
<evidence type="ECO:0008006" key="5">
    <source>
        <dbReference type="Google" id="ProtNLM"/>
    </source>
</evidence>
<organism evidence="3 4">
    <name type="scientific">Stephanodiscus triporus</name>
    <dbReference type="NCBI Taxonomy" id="2934178"/>
    <lineage>
        <taxon>Eukaryota</taxon>
        <taxon>Sar</taxon>
        <taxon>Stramenopiles</taxon>
        <taxon>Ochrophyta</taxon>
        <taxon>Bacillariophyta</taxon>
        <taxon>Coscinodiscophyceae</taxon>
        <taxon>Thalassiosirophycidae</taxon>
        <taxon>Stephanodiscales</taxon>
        <taxon>Stephanodiscaceae</taxon>
        <taxon>Stephanodiscus</taxon>
    </lineage>
</organism>
<gene>
    <name evidence="3" type="ORF">ACHAW5_007919</name>
</gene>
<feature type="region of interest" description="Disordered" evidence="1">
    <location>
        <begin position="180"/>
        <end position="205"/>
    </location>
</feature>
<evidence type="ECO:0000313" key="3">
    <source>
        <dbReference type="EMBL" id="KAL3768185.1"/>
    </source>
</evidence>
<accession>A0ABD3MW88</accession>
<feature type="region of interest" description="Disordered" evidence="1">
    <location>
        <begin position="20"/>
        <end position="76"/>
    </location>
</feature>
<dbReference type="Proteomes" id="UP001530315">
    <property type="component" value="Unassembled WGS sequence"/>
</dbReference>
<dbReference type="AlphaFoldDB" id="A0ABD3MW88"/>
<proteinExistence type="predicted"/>
<dbReference type="EMBL" id="JALLAZ020001685">
    <property type="protein sequence ID" value="KAL3768185.1"/>
    <property type="molecule type" value="Genomic_DNA"/>
</dbReference>
<feature type="compositionally biased region" description="Basic residues" evidence="1">
    <location>
        <begin position="47"/>
        <end position="58"/>
    </location>
</feature>
<keyword evidence="4" id="KW-1185">Reference proteome</keyword>
<feature type="chain" id="PRO_5044835113" description="3'-5' exonuclease domain-containing protein" evidence="2">
    <location>
        <begin position="30"/>
        <end position="370"/>
    </location>
</feature>
<evidence type="ECO:0000256" key="1">
    <source>
        <dbReference type="SAM" id="MobiDB-lite"/>
    </source>
</evidence>
<name>A0ABD3MW88_9STRA</name>
<sequence>MTRRSRPLLTHRALLLIMAASSPTTSTTARPPPSFASRIPRGDRRPRPGRRSLLRRGRPTPSSSRRPRFSARQDDEAGVGGRRCAAALLFLRFSSLVGGPSFLPLHVEVIVATLEEAVDATGGITDEIYVGIDAEFTLAPILSMEGVSAVHRFDYLPVDPTDPSTIVRLLTLGGVPGRMRHRERGRRRTDDYDDDDGGGANAEVDRGGLSVLVPVGYVPDDDGGRRTSSDFDVVVGTAMGYVNDARDDGRYDELRILGGKNCLSFALDVLSHLKSEVGTVIRWTTPRRMDYWTRMRWTLGMIKSNGGVIGRKRSAGRRTRRCDAEFAGIGCRHFGSLGHAEMGRTARSRQDDTWSAKVGGIAPVAARAVR</sequence>
<reference evidence="3 4" key="1">
    <citation type="submission" date="2024-10" db="EMBL/GenBank/DDBJ databases">
        <title>Updated reference genomes for cyclostephanoid diatoms.</title>
        <authorList>
            <person name="Roberts W.R."/>
            <person name="Alverson A.J."/>
        </authorList>
    </citation>
    <scope>NUCLEOTIDE SEQUENCE [LARGE SCALE GENOMIC DNA]</scope>
    <source>
        <strain evidence="3 4">AJA276-08</strain>
    </source>
</reference>
<feature type="compositionally biased region" description="Low complexity" evidence="1">
    <location>
        <begin position="20"/>
        <end position="39"/>
    </location>
</feature>
<protein>
    <recommendedName>
        <fullName evidence="5">3'-5' exonuclease domain-containing protein</fullName>
    </recommendedName>
</protein>
<evidence type="ECO:0000256" key="2">
    <source>
        <dbReference type="SAM" id="SignalP"/>
    </source>
</evidence>
<evidence type="ECO:0000313" key="4">
    <source>
        <dbReference type="Proteomes" id="UP001530315"/>
    </source>
</evidence>